<evidence type="ECO:0000313" key="1">
    <source>
        <dbReference type="EMBL" id="VDK24469.1"/>
    </source>
</evidence>
<gene>
    <name evidence="1" type="ORF">ASIM_LOCUS4779</name>
</gene>
<name>A0A0M3JBK0_ANISI</name>
<sequence length="123" mass="12708">KLAGGYGGGGASCGPGGGGGAGYYGGEGGRKYHGAGGRSFSASKESFIDAGVNVGDGYVLIYPCRLKCSQNATCRFKMKNAEDVQPFCSCANGREVGEGEDCVWGEHILSNESSFTIHSNRDH</sequence>
<dbReference type="Proteomes" id="UP000267096">
    <property type="component" value="Unassembled WGS sequence"/>
</dbReference>
<accession>A0A0M3JBK0</accession>
<dbReference type="WBParaSite" id="ASIM_0000497601-mRNA-1">
    <property type="protein sequence ID" value="ASIM_0000497601-mRNA-1"/>
    <property type="gene ID" value="ASIM_0000497601"/>
</dbReference>
<dbReference type="EMBL" id="UYRR01008730">
    <property type="protein sequence ID" value="VDK24469.1"/>
    <property type="molecule type" value="Genomic_DNA"/>
</dbReference>
<reference evidence="1 2" key="2">
    <citation type="submission" date="2018-11" db="EMBL/GenBank/DDBJ databases">
        <authorList>
            <consortium name="Pathogen Informatics"/>
        </authorList>
    </citation>
    <scope>NUCLEOTIDE SEQUENCE [LARGE SCALE GENOMIC DNA]</scope>
</reference>
<organism evidence="3">
    <name type="scientific">Anisakis simplex</name>
    <name type="common">Herring worm</name>
    <dbReference type="NCBI Taxonomy" id="6269"/>
    <lineage>
        <taxon>Eukaryota</taxon>
        <taxon>Metazoa</taxon>
        <taxon>Ecdysozoa</taxon>
        <taxon>Nematoda</taxon>
        <taxon>Chromadorea</taxon>
        <taxon>Rhabditida</taxon>
        <taxon>Spirurina</taxon>
        <taxon>Ascaridomorpha</taxon>
        <taxon>Ascaridoidea</taxon>
        <taxon>Anisakidae</taxon>
        <taxon>Anisakis</taxon>
        <taxon>Anisakis simplex complex</taxon>
    </lineage>
</organism>
<dbReference type="AlphaFoldDB" id="A0A0M3JBK0"/>
<keyword evidence="2" id="KW-1185">Reference proteome</keyword>
<evidence type="ECO:0000313" key="2">
    <source>
        <dbReference type="Proteomes" id="UP000267096"/>
    </source>
</evidence>
<proteinExistence type="predicted"/>
<protein>
    <submittedName>
        <fullName evidence="3">Evasin</fullName>
    </submittedName>
</protein>
<reference evidence="3" key="1">
    <citation type="submission" date="2017-02" db="UniProtKB">
        <authorList>
            <consortium name="WormBaseParasite"/>
        </authorList>
    </citation>
    <scope>IDENTIFICATION</scope>
</reference>
<dbReference type="OrthoDB" id="5899509at2759"/>
<evidence type="ECO:0000313" key="3">
    <source>
        <dbReference type="WBParaSite" id="ASIM_0000497601-mRNA-1"/>
    </source>
</evidence>